<feature type="region of interest" description="Disordered" evidence="1">
    <location>
        <begin position="1"/>
        <end position="26"/>
    </location>
</feature>
<proteinExistence type="predicted"/>
<evidence type="ECO:0000313" key="2">
    <source>
        <dbReference type="Proteomes" id="UP000036681"/>
    </source>
</evidence>
<keyword evidence="2" id="KW-1185">Reference proteome</keyword>
<dbReference type="AlphaFoldDB" id="A0A0M3HF92"/>
<protein>
    <submittedName>
        <fullName evidence="3">Uncharacterized protein</fullName>
    </submittedName>
</protein>
<evidence type="ECO:0000256" key="1">
    <source>
        <dbReference type="SAM" id="MobiDB-lite"/>
    </source>
</evidence>
<dbReference type="WBParaSite" id="ALUE_0000018701-mRNA-1">
    <property type="protein sequence ID" value="ALUE_0000018701-mRNA-1"/>
    <property type="gene ID" value="ALUE_0000018701"/>
</dbReference>
<evidence type="ECO:0000313" key="3">
    <source>
        <dbReference type="WBParaSite" id="ALUE_0000018701-mRNA-1"/>
    </source>
</evidence>
<reference evidence="3" key="1">
    <citation type="submission" date="2017-02" db="UniProtKB">
        <authorList>
            <consortium name="WormBaseParasite"/>
        </authorList>
    </citation>
    <scope>IDENTIFICATION</scope>
</reference>
<name>A0A0M3HF92_ASCLU</name>
<dbReference type="Proteomes" id="UP000036681">
    <property type="component" value="Unplaced"/>
</dbReference>
<sequence>MQTCHFLRVSSRKANESSSPQSRYQPFLRSDDQVPSSAWNRLIPTPVLFALQMLSLMFSYRDFQSSNLHPLSLSNDRFLFDVVPTLSVNR</sequence>
<accession>A0A0M3HF92</accession>
<organism evidence="2 3">
    <name type="scientific">Ascaris lumbricoides</name>
    <name type="common">Giant roundworm</name>
    <dbReference type="NCBI Taxonomy" id="6252"/>
    <lineage>
        <taxon>Eukaryota</taxon>
        <taxon>Metazoa</taxon>
        <taxon>Ecdysozoa</taxon>
        <taxon>Nematoda</taxon>
        <taxon>Chromadorea</taxon>
        <taxon>Rhabditida</taxon>
        <taxon>Spirurina</taxon>
        <taxon>Ascaridomorpha</taxon>
        <taxon>Ascaridoidea</taxon>
        <taxon>Ascarididae</taxon>
        <taxon>Ascaris</taxon>
    </lineage>
</organism>